<sequence>MAQQTVSDIMTRQVNCCIPEDNIYEAAVKMKTWDVGVIPVVSNDQLLGVITDRDIVIRGVAERKPNSTQVTEIMTADVICCSPDTTVDEAAELMSRHQIRRLPVVEGNKLVGIVALGDLAVRDNYDDEAEVALSEISERRGETDTHSPTYES</sequence>
<proteinExistence type="predicted"/>
<dbReference type="SMART" id="SM00116">
    <property type="entry name" value="CBS"/>
    <property type="match status" value="2"/>
</dbReference>
<dbReference type="InterPro" id="IPR046342">
    <property type="entry name" value="CBS_dom_sf"/>
</dbReference>
<evidence type="ECO:0000259" key="3">
    <source>
        <dbReference type="PROSITE" id="PS51371"/>
    </source>
</evidence>
<feature type="domain" description="CBS" evidence="3">
    <location>
        <begin position="10"/>
        <end position="68"/>
    </location>
</feature>
<dbReference type="PANTHER" id="PTHR43080:SF2">
    <property type="entry name" value="CBS DOMAIN-CONTAINING PROTEIN"/>
    <property type="match status" value="1"/>
</dbReference>
<keyword evidence="5" id="KW-1185">Reference proteome</keyword>
<feature type="domain" description="CBS" evidence="3">
    <location>
        <begin position="74"/>
        <end position="130"/>
    </location>
</feature>
<evidence type="ECO:0000256" key="2">
    <source>
        <dbReference type="PROSITE-ProRule" id="PRU00703"/>
    </source>
</evidence>
<organism evidence="4 5">
    <name type="scientific">Caldalkalibacillus uzonensis</name>
    <dbReference type="NCBI Taxonomy" id="353224"/>
    <lineage>
        <taxon>Bacteria</taxon>
        <taxon>Bacillati</taxon>
        <taxon>Bacillota</taxon>
        <taxon>Bacilli</taxon>
        <taxon>Bacillales</taxon>
        <taxon>Bacillaceae</taxon>
        <taxon>Caldalkalibacillus</taxon>
    </lineage>
</organism>
<dbReference type="CDD" id="cd04622">
    <property type="entry name" value="CBS_pair_HRP1_like"/>
    <property type="match status" value="1"/>
</dbReference>
<dbReference type="PROSITE" id="PS51371">
    <property type="entry name" value="CBS"/>
    <property type="match status" value="2"/>
</dbReference>
<dbReference type="SUPFAM" id="SSF54631">
    <property type="entry name" value="CBS-domain pair"/>
    <property type="match status" value="1"/>
</dbReference>
<protein>
    <submittedName>
        <fullName evidence="4">CBS domain-containing protein</fullName>
    </submittedName>
</protein>
<dbReference type="PANTHER" id="PTHR43080">
    <property type="entry name" value="CBS DOMAIN-CONTAINING PROTEIN CBSX3, MITOCHONDRIAL"/>
    <property type="match status" value="1"/>
</dbReference>
<dbReference type="Pfam" id="PF00571">
    <property type="entry name" value="CBS"/>
    <property type="match status" value="2"/>
</dbReference>
<evidence type="ECO:0000313" key="4">
    <source>
        <dbReference type="EMBL" id="MDQ0340310.1"/>
    </source>
</evidence>
<keyword evidence="1 2" id="KW-0129">CBS domain</keyword>
<comment type="caution">
    <text evidence="4">The sequence shown here is derived from an EMBL/GenBank/DDBJ whole genome shotgun (WGS) entry which is preliminary data.</text>
</comment>
<reference evidence="4 5" key="1">
    <citation type="submission" date="2023-07" db="EMBL/GenBank/DDBJ databases">
        <title>Genomic Encyclopedia of Type Strains, Phase IV (KMG-IV): sequencing the most valuable type-strain genomes for metagenomic binning, comparative biology and taxonomic classification.</title>
        <authorList>
            <person name="Goeker M."/>
        </authorList>
    </citation>
    <scope>NUCLEOTIDE SEQUENCE [LARGE SCALE GENOMIC DNA]</scope>
    <source>
        <strain evidence="4 5">DSM 17740</strain>
    </source>
</reference>
<dbReference type="EMBL" id="JAUSUQ010000013">
    <property type="protein sequence ID" value="MDQ0340310.1"/>
    <property type="molecule type" value="Genomic_DNA"/>
</dbReference>
<evidence type="ECO:0000313" key="5">
    <source>
        <dbReference type="Proteomes" id="UP001232445"/>
    </source>
</evidence>
<dbReference type="InterPro" id="IPR051257">
    <property type="entry name" value="Diverse_CBS-Domain"/>
</dbReference>
<dbReference type="InterPro" id="IPR000644">
    <property type="entry name" value="CBS_dom"/>
</dbReference>
<dbReference type="Gene3D" id="3.10.580.10">
    <property type="entry name" value="CBS-domain"/>
    <property type="match status" value="1"/>
</dbReference>
<dbReference type="Proteomes" id="UP001232445">
    <property type="component" value="Unassembled WGS sequence"/>
</dbReference>
<name>A0ABU0CV96_9BACI</name>
<accession>A0ABU0CV96</accession>
<evidence type="ECO:0000256" key="1">
    <source>
        <dbReference type="ARBA" id="ARBA00023122"/>
    </source>
</evidence>
<gene>
    <name evidence="4" type="ORF">J2S00_003119</name>
</gene>
<dbReference type="RefSeq" id="WP_307341718.1">
    <property type="nucleotide sequence ID" value="NZ_JAUSUQ010000013.1"/>
</dbReference>